<proteinExistence type="predicted"/>
<evidence type="ECO:0000313" key="2">
    <source>
        <dbReference type="Proteomes" id="UP000812440"/>
    </source>
</evidence>
<evidence type="ECO:0000313" key="1">
    <source>
        <dbReference type="EMBL" id="KAG8433406.1"/>
    </source>
</evidence>
<organism evidence="1 2">
    <name type="scientific">Hymenochirus boettgeri</name>
    <name type="common">Congo dwarf clawed frog</name>
    <dbReference type="NCBI Taxonomy" id="247094"/>
    <lineage>
        <taxon>Eukaryota</taxon>
        <taxon>Metazoa</taxon>
        <taxon>Chordata</taxon>
        <taxon>Craniata</taxon>
        <taxon>Vertebrata</taxon>
        <taxon>Euteleostomi</taxon>
        <taxon>Amphibia</taxon>
        <taxon>Batrachia</taxon>
        <taxon>Anura</taxon>
        <taxon>Pipoidea</taxon>
        <taxon>Pipidae</taxon>
        <taxon>Pipinae</taxon>
        <taxon>Hymenochirus</taxon>
    </lineage>
</organism>
<sequence>MNISLKDPLTLIKTEGVFCFSFIGESSLPCSHPFIKRLSVPCFPIASCIACSCTVDIHLVVRSRNCTQAHIKRKESGTNAKWVDLLKLGPGYN</sequence>
<name>A0A8T2ITA7_9PIPI</name>
<comment type="caution">
    <text evidence="1">The sequence shown here is derived from an EMBL/GenBank/DDBJ whole genome shotgun (WGS) entry which is preliminary data.</text>
</comment>
<dbReference type="AlphaFoldDB" id="A0A8T2ITA7"/>
<keyword evidence="2" id="KW-1185">Reference proteome</keyword>
<gene>
    <name evidence="1" type="ORF">GDO86_017618</name>
</gene>
<protein>
    <submittedName>
        <fullName evidence="1">Uncharacterized protein</fullName>
    </submittedName>
</protein>
<dbReference type="Proteomes" id="UP000812440">
    <property type="component" value="Chromosome 9"/>
</dbReference>
<accession>A0A8T2ITA7</accession>
<dbReference type="EMBL" id="JAACNH010000009">
    <property type="protein sequence ID" value="KAG8433406.1"/>
    <property type="molecule type" value="Genomic_DNA"/>
</dbReference>
<reference evidence="1" key="1">
    <citation type="thesis" date="2020" institute="ProQuest LLC" country="789 East Eisenhower Parkway, Ann Arbor, MI, USA">
        <title>Comparative Genomics and Chromosome Evolution.</title>
        <authorList>
            <person name="Mudd A.B."/>
        </authorList>
    </citation>
    <scope>NUCLEOTIDE SEQUENCE</scope>
    <source>
        <strain evidence="1">Female2</strain>
        <tissue evidence="1">Blood</tissue>
    </source>
</reference>